<name>A0A411AAW2_BACVE</name>
<evidence type="ECO:0000256" key="3">
    <source>
        <dbReference type="ARBA" id="ARBA00023125"/>
    </source>
</evidence>
<dbReference type="Pfam" id="PF04851">
    <property type="entry name" value="ResIII"/>
    <property type="match status" value="1"/>
</dbReference>
<keyword evidence="2" id="KW-0067">ATP-binding</keyword>
<protein>
    <submittedName>
        <fullName evidence="4">ComF operon protein 1</fullName>
        <ecNumber evidence="4">3.6.4.12</ecNumber>
    </submittedName>
</protein>
<dbReference type="SUPFAM" id="SSF52540">
    <property type="entry name" value="P-loop containing nucleoside triphosphate hydrolases"/>
    <property type="match status" value="1"/>
</dbReference>
<evidence type="ECO:0000313" key="4">
    <source>
        <dbReference type="EMBL" id="QOY27241.1"/>
    </source>
</evidence>
<dbReference type="GO" id="GO:0006310">
    <property type="term" value="P:DNA recombination"/>
    <property type="evidence" value="ECO:0007669"/>
    <property type="project" value="TreeGrafter"/>
</dbReference>
<evidence type="ECO:0000313" key="5">
    <source>
        <dbReference type="Proteomes" id="UP000587477"/>
    </source>
</evidence>
<dbReference type="PANTHER" id="PTHR30580">
    <property type="entry name" value="PRIMOSOMAL PROTEIN N"/>
    <property type="match status" value="1"/>
</dbReference>
<keyword evidence="1" id="KW-0547">Nucleotide-binding</keyword>
<dbReference type="Gene3D" id="3.40.50.300">
    <property type="entry name" value="P-loop containing nucleotide triphosphate hydrolases"/>
    <property type="match status" value="2"/>
</dbReference>
<dbReference type="EMBL" id="CP063687">
    <property type="protein sequence ID" value="QOY27241.1"/>
    <property type="molecule type" value="Genomic_DNA"/>
</dbReference>
<dbReference type="InterPro" id="IPR001650">
    <property type="entry name" value="Helicase_C-like"/>
</dbReference>
<dbReference type="SMART" id="SM00487">
    <property type="entry name" value="DEXDc"/>
    <property type="match status" value="1"/>
</dbReference>
<dbReference type="CDD" id="cd17925">
    <property type="entry name" value="DEXDc_ComFA"/>
    <property type="match status" value="1"/>
</dbReference>
<gene>
    <name evidence="4" type="primary">comFA</name>
    <name evidence="4" type="ORF">BACVE_002252</name>
</gene>
<organism evidence="4 5">
    <name type="scientific">Bacillus velezensis</name>
    <dbReference type="NCBI Taxonomy" id="492670"/>
    <lineage>
        <taxon>Bacteria</taxon>
        <taxon>Bacillati</taxon>
        <taxon>Bacillota</taxon>
        <taxon>Bacilli</taxon>
        <taxon>Bacillales</taxon>
        <taxon>Bacillaceae</taxon>
        <taxon>Bacillus</taxon>
        <taxon>Bacillus amyloliquefaciens group</taxon>
    </lineage>
</organism>
<dbReference type="GO" id="GO:0006302">
    <property type="term" value="P:double-strand break repair"/>
    <property type="evidence" value="ECO:0007669"/>
    <property type="project" value="TreeGrafter"/>
</dbReference>
<dbReference type="AlphaFoldDB" id="A0A411AAW2"/>
<evidence type="ECO:0000256" key="2">
    <source>
        <dbReference type="ARBA" id="ARBA00022840"/>
    </source>
</evidence>
<dbReference type="InterPro" id="IPR006935">
    <property type="entry name" value="Helicase/UvrB_N"/>
</dbReference>
<dbReference type="RefSeq" id="WP_063636495.1">
    <property type="nucleotide sequence ID" value="NZ_BDDG01000001.1"/>
</dbReference>
<dbReference type="PROSITE" id="PS51194">
    <property type="entry name" value="HELICASE_CTER"/>
    <property type="match status" value="1"/>
</dbReference>
<sequence length="461" mass="52663">MSEGASEFSEVRDFFYGRHLLRSEIPFSDQRIKRFTEKEYITAEPSIIRRKNRYVCQRCGQSDQASFAAFWAPSAKRQITYCRACVMMGRADELTSLYSWNQTPENSWEPVKLSWEGTLTDGQKRAAAALTDAIKERQELLVWAVCGSGKTEMLFPGIEFALNHGLRVCVATPRTDVVLELLPRLNKAFEKVEVSALYGGSEDKGRLTPLMISTAHQLMRYRDIFDVMIIDEVDAFPFSADETLRFAVDKARKKNSALVYVTATPSDTLKKKAEAGLLKSVRIPARYHRKPLPEPRFLWCGNWKKKLQKGKLPRSVTDWVRQKLQLQLPVFLFVPSVHVLKKTTDYFRKLNIRAEGVHAEDTFRKDKVKRFRDGRLDLLVTTTILERGVTVPKVQTCVLGAEAPIFTESALVQIAGRTGRHYKHFSGDVVMFHFGITNGMKKAKKHIEHMNKLAQKSKLLD</sequence>
<dbReference type="PANTHER" id="PTHR30580:SF1">
    <property type="entry name" value="COMF OPERON PROTEIN 1"/>
    <property type="match status" value="1"/>
</dbReference>
<dbReference type="GO" id="GO:0006270">
    <property type="term" value="P:DNA replication initiation"/>
    <property type="evidence" value="ECO:0007669"/>
    <property type="project" value="TreeGrafter"/>
</dbReference>
<dbReference type="GO" id="GO:0043138">
    <property type="term" value="F:3'-5' DNA helicase activity"/>
    <property type="evidence" value="ECO:0007669"/>
    <property type="project" value="TreeGrafter"/>
</dbReference>
<dbReference type="GO" id="GO:0016787">
    <property type="term" value="F:hydrolase activity"/>
    <property type="evidence" value="ECO:0007669"/>
    <property type="project" value="UniProtKB-KW"/>
</dbReference>
<keyword evidence="4" id="KW-0378">Hydrolase</keyword>
<reference evidence="5" key="1">
    <citation type="submission" date="2020-10" db="EMBL/GenBank/DDBJ databases">
        <title>Complete genome sequence of Bacillus velezensis NST6.</title>
        <authorList>
            <person name="Choi J."/>
        </authorList>
    </citation>
    <scope>NUCLEOTIDE SEQUENCE [LARGE SCALE GENOMIC DNA]</scope>
    <source>
        <strain evidence="5">NST6</strain>
    </source>
</reference>
<dbReference type="Pfam" id="PF00271">
    <property type="entry name" value="Helicase_C"/>
    <property type="match status" value="1"/>
</dbReference>
<dbReference type="Proteomes" id="UP000587477">
    <property type="component" value="Chromosome"/>
</dbReference>
<dbReference type="InterPro" id="IPR027417">
    <property type="entry name" value="P-loop_NTPase"/>
</dbReference>
<dbReference type="GO" id="GO:0005524">
    <property type="term" value="F:ATP binding"/>
    <property type="evidence" value="ECO:0007669"/>
    <property type="project" value="UniProtKB-KW"/>
</dbReference>
<evidence type="ECO:0000256" key="1">
    <source>
        <dbReference type="ARBA" id="ARBA00022741"/>
    </source>
</evidence>
<dbReference type="SMART" id="SM00490">
    <property type="entry name" value="HELICc"/>
    <property type="match status" value="1"/>
</dbReference>
<dbReference type="InterPro" id="IPR014001">
    <property type="entry name" value="Helicase_ATP-bd"/>
</dbReference>
<keyword evidence="3" id="KW-0238">DNA-binding</keyword>
<accession>A0A411AAW2</accession>
<dbReference type="GO" id="GO:0003677">
    <property type="term" value="F:DNA binding"/>
    <property type="evidence" value="ECO:0007669"/>
    <property type="project" value="UniProtKB-KW"/>
</dbReference>
<dbReference type="PROSITE" id="PS51192">
    <property type="entry name" value="HELICASE_ATP_BIND_1"/>
    <property type="match status" value="1"/>
</dbReference>
<proteinExistence type="predicted"/>
<dbReference type="EC" id="3.6.4.12" evidence="4"/>
<dbReference type="FunFam" id="3.40.50.300:FF:001736">
    <property type="entry name" value="COMF operon protein 1"/>
    <property type="match status" value="1"/>
</dbReference>